<accession>A0A4P7QGV1</accession>
<keyword evidence="5" id="KW-1185">Reference proteome</keyword>
<feature type="domain" description="D-isomer specific 2-hydroxyacid dehydrogenase NAD-binding" evidence="3">
    <location>
        <begin position="94"/>
        <end position="266"/>
    </location>
</feature>
<dbReference type="RefSeq" id="WP_136141664.1">
    <property type="nucleotide sequence ID" value="NZ_CP039247.1"/>
</dbReference>
<dbReference type="GO" id="GO:0051287">
    <property type="term" value="F:NAD binding"/>
    <property type="evidence" value="ECO:0007669"/>
    <property type="project" value="InterPro"/>
</dbReference>
<dbReference type="EC" id="1.1.1.79" evidence="4"/>
<reference evidence="4 5" key="1">
    <citation type="submission" date="2019-04" db="EMBL/GenBank/DDBJ databases">
        <title>Corynebacterium endometrii sp. nov., isolated from the uterus of a cow with endometritis.</title>
        <authorList>
            <person name="Ballas P."/>
            <person name="Ruckert C."/>
            <person name="Wagener K."/>
            <person name="Drillich M."/>
            <person name="Kaempfer P."/>
            <person name="Busse H.-J."/>
            <person name="Ehling-Schulz M."/>
        </authorList>
    </citation>
    <scope>NUCLEOTIDE SEQUENCE [LARGE SCALE GENOMIC DNA]</scope>
    <source>
        <strain evidence="4 5">LMM-1653</strain>
    </source>
</reference>
<dbReference type="KEGG" id="cee:CENDO_08705"/>
<keyword evidence="2" id="KW-0520">NAD</keyword>
<dbReference type="GO" id="GO:0030267">
    <property type="term" value="F:glyoxylate reductase (NADPH) activity"/>
    <property type="evidence" value="ECO:0007669"/>
    <property type="project" value="UniProtKB-EC"/>
</dbReference>
<protein>
    <submittedName>
        <fullName evidence="4">Glyoxylate/hydroxypyruvate reductase A</fullName>
        <ecNumber evidence="4">1.1.1.79</ecNumber>
    </submittedName>
</protein>
<keyword evidence="1 4" id="KW-0560">Oxidoreductase</keyword>
<name>A0A4P7QGV1_9CORY</name>
<keyword evidence="4" id="KW-0670">Pyruvate</keyword>
<evidence type="ECO:0000259" key="3">
    <source>
        <dbReference type="Pfam" id="PF02826"/>
    </source>
</evidence>
<dbReference type="CDD" id="cd12159">
    <property type="entry name" value="2-Hacid_dh_2"/>
    <property type="match status" value="1"/>
</dbReference>
<evidence type="ECO:0000256" key="2">
    <source>
        <dbReference type="ARBA" id="ARBA00023027"/>
    </source>
</evidence>
<dbReference type="PANTHER" id="PTHR43333">
    <property type="entry name" value="2-HACID_DH_C DOMAIN-CONTAINING PROTEIN"/>
    <property type="match status" value="1"/>
</dbReference>
<organism evidence="4 5">
    <name type="scientific">Corynebacterium endometrii</name>
    <dbReference type="NCBI Taxonomy" id="2488819"/>
    <lineage>
        <taxon>Bacteria</taxon>
        <taxon>Bacillati</taxon>
        <taxon>Actinomycetota</taxon>
        <taxon>Actinomycetes</taxon>
        <taxon>Mycobacteriales</taxon>
        <taxon>Corynebacteriaceae</taxon>
        <taxon>Corynebacterium</taxon>
    </lineage>
</organism>
<dbReference type="OrthoDB" id="4324715at2"/>
<gene>
    <name evidence="4" type="primary">ghrA</name>
    <name evidence="4" type="ORF">CENDO_08705</name>
</gene>
<dbReference type="InterPro" id="IPR006140">
    <property type="entry name" value="D-isomer_DH_NAD-bd"/>
</dbReference>
<evidence type="ECO:0000313" key="5">
    <source>
        <dbReference type="Proteomes" id="UP000296352"/>
    </source>
</evidence>
<sequence length="303" mass="32919">MKFHMFPNPWEETITELTEAGHQEVARDDAEFWVFNGGPEDFPESVPKGLGFVQAPFAGVEHVMDVIRSSGVRWANGAGLYDNTVAESTLALLLAQLHAHKYVAQSGSWSNHQEVEDHTSFLFEDKTVAIVGAGGIAVRLIELLKPFGVEIIAVNRSGREVPGADEVLTFKDINAVWPRADYFVILAPLTDETYRMVNADALRAMPPHAVLVNVARGGLVDTDALVQALADGEIAGAALDVTDPEPLPDGHPLWEDPRVVITPHKANPPYSVRKRVASRAIESAASFAKDGTLDYEVDAEAGY</sequence>
<dbReference type="AlphaFoldDB" id="A0A4P7QGV1"/>
<dbReference type="Proteomes" id="UP000296352">
    <property type="component" value="Chromosome"/>
</dbReference>
<evidence type="ECO:0000313" key="4">
    <source>
        <dbReference type="EMBL" id="QCB29011.1"/>
    </source>
</evidence>
<dbReference type="Gene3D" id="3.40.50.720">
    <property type="entry name" value="NAD(P)-binding Rossmann-like Domain"/>
    <property type="match status" value="2"/>
</dbReference>
<dbReference type="SUPFAM" id="SSF51735">
    <property type="entry name" value="NAD(P)-binding Rossmann-fold domains"/>
    <property type="match status" value="1"/>
</dbReference>
<evidence type="ECO:0000256" key="1">
    <source>
        <dbReference type="ARBA" id="ARBA00023002"/>
    </source>
</evidence>
<dbReference type="PANTHER" id="PTHR43333:SF1">
    <property type="entry name" value="D-ISOMER SPECIFIC 2-HYDROXYACID DEHYDROGENASE NAD-BINDING DOMAIN-CONTAINING PROTEIN"/>
    <property type="match status" value="1"/>
</dbReference>
<dbReference type="Pfam" id="PF02826">
    <property type="entry name" value="2-Hacid_dh_C"/>
    <property type="match status" value="1"/>
</dbReference>
<dbReference type="InterPro" id="IPR036291">
    <property type="entry name" value="NAD(P)-bd_dom_sf"/>
</dbReference>
<dbReference type="EMBL" id="CP039247">
    <property type="protein sequence ID" value="QCB29011.1"/>
    <property type="molecule type" value="Genomic_DNA"/>
</dbReference>
<proteinExistence type="predicted"/>